<keyword evidence="1" id="KW-0812">Transmembrane</keyword>
<feature type="transmembrane region" description="Helical" evidence="1">
    <location>
        <begin position="170"/>
        <end position="188"/>
    </location>
</feature>
<protein>
    <submittedName>
        <fullName evidence="2">ABC transported MDR-type, permease component</fullName>
    </submittedName>
</protein>
<dbReference type="RefSeq" id="WP_010965341.1">
    <property type="nucleotide sequence ID" value="NC_003030.1"/>
</dbReference>
<dbReference type="eggNOG" id="COG1277">
    <property type="taxonomic scope" value="Bacteria"/>
</dbReference>
<feature type="transmembrane region" description="Helical" evidence="1">
    <location>
        <begin position="238"/>
        <end position="256"/>
    </location>
</feature>
<sequence length="262" mass="30603">MYSLIQCEFLKLRKSKFYLIIILMTCCYPLLVFFKNISESNLLNWNQYIFSVENMSFIITFTPIFCLISAYIFSREFSYKTSQILFCYPQSRTKIFISKLITIMVLFAFLLFLELLVTILLGFMCPHEVLTSQIIYIHFKLYLYVLFVECTISPICILISLLFKNTVTPLIYGILISVCNLFISTYFVVKNANGGLMKNIIFNIPLFYNVPILYSCFKANNGKAIFIESSSILSLHHIFICILTFIIANLFCILYYKKLEVK</sequence>
<dbReference type="PATRIC" id="fig|272562.8.peg.2247"/>
<dbReference type="Pfam" id="PF12730">
    <property type="entry name" value="ABC2_membrane_4"/>
    <property type="match status" value="1"/>
</dbReference>
<name>Q97HH0_CLOAB</name>
<dbReference type="OrthoDB" id="4336274at2"/>
<keyword evidence="1" id="KW-0472">Membrane</keyword>
<organism evidence="2 3">
    <name type="scientific">Clostridium acetobutylicum (strain ATCC 824 / DSM 792 / JCM 1419 / IAM 19013 / LMG 5710 / NBRC 13948 / NRRL B-527 / VKM B-1787 / 2291 / W)</name>
    <dbReference type="NCBI Taxonomy" id="272562"/>
    <lineage>
        <taxon>Bacteria</taxon>
        <taxon>Bacillati</taxon>
        <taxon>Bacillota</taxon>
        <taxon>Clostridia</taxon>
        <taxon>Eubacteriales</taxon>
        <taxon>Clostridiaceae</taxon>
        <taxon>Clostridium</taxon>
    </lineage>
</organism>
<dbReference type="KEGG" id="cac:CA_C2041"/>
<feature type="transmembrane region" description="Helical" evidence="1">
    <location>
        <begin position="17"/>
        <end position="34"/>
    </location>
</feature>
<dbReference type="HOGENOM" id="CLU_092729_0_0_9"/>
<dbReference type="STRING" id="272562.CA_C2041"/>
<dbReference type="PANTHER" id="PTHR37305">
    <property type="entry name" value="INTEGRAL MEMBRANE PROTEIN-RELATED"/>
    <property type="match status" value="1"/>
</dbReference>
<evidence type="ECO:0000256" key="1">
    <source>
        <dbReference type="SAM" id="Phobius"/>
    </source>
</evidence>
<dbReference type="Proteomes" id="UP000000814">
    <property type="component" value="Chromosome"/>
</dbReference>
<feature type="transmembrane region" description="Helical" evidence="1">
    <location>
        <begin position="54"/>
        <end position="74"/>
    </location>
</feature>
<feature type="transmembrane region" description="Helical" evidence="1">
    <location>
        <begin position="95"/>
        <end position="121"/>
    </location>
</feature>
<proteinExistence type="predicted"/>
<dbReference type="PANTHER" id="PTHR37305:SF1">
    <property type="entry name" value="MEMBRANE PROTEIN"/>
    <property type="match status" value="1"/>
</dbReference>
<gene>
    <name evidence="2" type="ordered locus">CA_C2041</name>
</gene>
<evidence type="ECO:0000313" key="3">
    <source>
        <dbReference type="Proteomes" id="UP000000814"/>
    </source>
</evidence>
<dbReference type="AlphaFoldDB" id="Q97HH0"/>
<evidence type="ECO:0000313" key="2">
    <source>
        <dbReference type="EMBL" id="AAK80000.1"/>
    </source>
</evidence>
<dbReference type="GeneID" id="44998526"/>
<keyword evidence="1" id="KW-1133">Transmembrane helix</keyword>
<accession>Q97HH0</accession>
<reference evidence="2 3" key="1">
    <citation type="journal article" date="2001" name="J. Bacteriol.">
        <title>Genome sequence and comparative analysis of the solvent-producing bacterium Clostridium acetobutylicum.</title>
        <authorList>
            <person name="Nolling J."/>
            <person name="Breton G."/>
            <person name="Omelchenko M.V."/>
            <person name="Makarova K.S."/>
            <person name="Zeng Q."/>
            <person name="Gibson R."/>
            <person name="Lee H.M."/>
            <person name="Dubois J."/>
            <person name="Qiu D."/>
            <person name="Hitti J."/>
            <person name="Wolf Y.I."/>
            <person name="Tatusov R.L."/>
            <person name="Sabathe F."/>
            <person name="Doucette-Stamm L."/>
            <person name="Soucaille P."/>
            <person name="Daly M.J."/>
            <person name="Bennett G.N."/>
            <person name="Koonin E.V."/>
            <person name="Smith D.R."/>
        </authorList>
    </citation>
    <scope>NUCLEOTIDE SEQUENCE [LARGE SCALE GENOMIC DNA]</scope>
    <source>
        <strain evidence="3">ATCC 824 / DSM 792 / JCM 1419 / LMG 5710 / VKM B-1787</strain>
    </source>
</reference>
<dbReference type="PIR" id="E97151">
    <property type="entry name" value="E97151"/>
</dbReference>
<keyword evidence="3" id="KW-1185">Reference proteome</keyword>
<feature type="transmembrane region" description="Helical" evidence="1">
    <location>
        <begin position="141"/>
        <end position="163"/>
    </location>
</feature>
<dbReference type="EMBL" id="AE001437">
    <property type="protein sequence ID" value="AAK80000.1"/>
    <property type="molecule type" value="Genomic_DNA"/>
</dbReference>